<evidence type="ECO:0000313" key="3">
    <source>
        <dbReference type="EMBL" id="KAF2116936.1"/>
    </source>
</evidence>
<evidence type="ECO:0000256" key="1">
    <source>
        <dbReference type="SAM" id="SignalP"/>
    </source>
</evidence>
<proteinExistence type="predicted"/>
<dbReference type="Pfam" id="PF18271">
    <property type="entry name" value="GH131_N"/>
    <property type="match status" value="1"/>
</dbReference>
<dbReference type="InterPro" id="IPR041524">
    <property type="entry name" value="GH131_N"/>
</dbReference>
<dbReference type="EMBL" id="ML977320">
    <property type="protein sequence ID" value="KAF2116936.1"/>
    <property type="molecule type" value="Genomic_DNA"/>
</dbReference>
<feature type="chain" id="PRO_5025331634" description="Glycoside hydrolase 131 catalytic N-terminal domain-containing protein" evidence="1">
    <location>
        <begin position="17"/>
        <end position="310"/>
    </location>
</feature>
<dbReference type="PANTHER" id="PTHR34612:SF2">
    <property type="entry name" value="GLYCOSIDE HYDROLASE 131 CATALYTIC N-TERMINAL DOMAIN-CONTAINING PROTEIN"/>
    <property type="match status" value="1"/>
</dbReference>
<dbReference type="AlphaFoldDB" id="A0A6A5ZCL9"/>
<protein>
    <recommendedName>
        <fullName evidence="2">Glycoside hydrolase 131 catalytic N-terminal domain-containing protein</fullName>
    </recommendedName>
</protein>
<feature type="domain" description="Glycoside hydrolase 131 catalytic N-terminal" evidence="2">
    <location>
        <begin position="23"/>
        <end position="298"/>
    </location>
</feature>
<dbReference type="Proteomes" id="UP000799770">
    <property type="component" value="Unassembled WGS sequence"/>
</dbReference>
<dbReference type="Gene3D" id="2.60.120.1160">
    <property type="match status" value="1"/>
</dbReference>
<keyword evidence="4" id="KW-1185">Reference proteome</keyword>
<name>A0A6A5ZCL9_9PLEO</name>
<evidence type="ECO:0000313" key="4">
    <source>
        <dbReference type="Proteomes" id="UP000799770"/>
    </source>
</evidence>
<dbReference type="PANTHER" id="PTHR34612">
    <property type="entry name" value="GH131_N DOMAIN-CONTAINING PROTEIN"/>
    <property type="match status" value="1"/>
</dbReference>
<feature type="signal peptide" evidence="1">
    <location>
        <begin position="1"/>
        <end position="16"/>
    </location>
</feature>
<dbReference type="OrthoDB" id="5283326at2759"/>
<sequence length="310" mass="34240">MSLVSHFLLFVTTAAAAAVCNTTFDGRIRKNATASLFTSAQSPYNPKYVLGQNVTWDQVIKFPDIEPSKYDKVAGSKPIEVVINDTSIFASTSEGAETALRRAELLINNNPPTVSGKKTWFLSLRTSPSRPLNLTHEYVLAFHEAQDYQADFWSLKVGTPLDPSVSYGEMVEGGYKDQRVDEAMLGRGEVIYIQGYKWASPIQTYFLAPFTPDTWHNFGLYLDYDDNKMQILYSTGLAELETTTALLANNLSGKAPTTLGETHIGIQKKPVGANLTNYLFEGEQEFGIDEGLVLGGVWQVDGHARECGML</sequence>
<gene>
    <name evidence="3" type="ORF">BDV96DRAFT_598765</name>
</gene>
<accession>A0A6A5ZCL9</accession>
<evidence type="ECO:0000259" key="2">
    <source>
        <dbReference type="Pfam" id="PF18271"/>
    </source>
</evidence>
<reference evidence="3" key="1">
    <citation type="journal article" date="2020" name="Stud. Mycol.">
        <title>101 Dothideomycetes genomes: a test case for predicting lifestyles and emergence of pathogens.</title>
        <authorList>
            <person name="Haridas S."/>
            <person name="Albert R."/>
            <person name="Binder M."/>
            <person name="Bloem J."/>
            <person name="Labutti K."/>
            <person name="Salamov A."/>
            <person name="Andreopoulos B."/>
            <person name="Baker S."/>
            <person name="Barry K."/>
            <person name="Bills G."/>
            <person name="Bluhm B."/>
            <person name="Cannon C."/>
            <person name="Castanera R."/>
            <person name="Culley D."/>
            <person name="Daum C."/>
            <person name="Ezra D."/>
            <person name="Gonzalez J."/>
            <person name="Henrissat B."/>
            <person name="Kuo A."/>
            <person name="Liang C."/>
            <person name="Lipzen A."/>
            <person name="Lutzoni F."/>
            <person name="Magnuson J."/>
            <person name="Mondo S."/>
            <person name="Nolan M."/>
            <person name="Ohm R."/>
            <person name="Pangilinan J."/>
            <person name="Park H.-J."/>
            <person name="Ramirez L."/>
            <person name="Alfaro M."/>
            <person name="Sun H."/>
            <person name="Tritt A."/>
            <person name="Yoshinaga Y."/>
            <person name="Zwiers L.-H."/>
            <person name="Turgeon B."/>
            <person name="Goodwin S."/>
            <person name="Spatafora J."/>
            <person name="Crous P."/>
            <person name="Grigoriev I."/>
        </authorList>
    </citation>
    <scope>NUCLEOTIDE SEQUENCE</scope>
    <source>
        <strain evidence="3">CBS 627.86</strain>
    </source>
</reference>
<organism evidence="3 4">
    <name type="scientific">Lophiotrema nucula</name>
    <dbReference type="NCBI Taxonomy" id="690887"/>
    <lineage>
        <taxon>Eukaryota</taxon>
        <taxon>Fungi</taxon>
        <taxon>Dikarya</taxon>
        <taxon>Ascomycota</taxon>
        <taxon>Pezizomycotina</taxon>
        <taxon>Dothideomycetes</taxon>
        <taxon>Pleosporomycetidae</taxon>
        <taxon>Pleosporales</taxon>
        <taxon>Lophiotremataceae</taxon>
        <taxon>Lophiotrema</taxon>
    </lineage>
</organism>
<keyword evidence="1" id="KW-0732">Signal</keyword>